<dbReference type="KEGG" id="cme:CYME_CMT594C"/>
<dbReference type="GeneID" id="16997825"/>
<evidence type="ECO:0000313" key="2">
    <source>
        <dbReference type="Proteomes" id="UP000007014"/>
    </source>
</evidence>
<accession>M1V7Y2</accession>
<reference evidence="1 2" key="2">
    <citation type="journal article" date="2007" name="BMC Biol.">
        <title>A 100%-complete sequence reveals unusually simple genomic features in the hot-spring red alga Cyanidioschyzon merolae.</title>
        <authorList>
            <person name="Nozaki H."/>
            <person name="Takano H."/>
            <person name="Misumi O."/>
            <person name="Terasawa K."/>
            <person name="Matsuzaki M."/>
            <person name="Maruyama S."/>
            <person name="Nishida K."/>
            <person name="Yagisawa F."/>
            <person name="Yoshida Y."/>
            <person name="Fujiwara T."/>
            <person name="Takio S."/>
            <person name="Tamura K."/>
            <person name="Chung S.J."/>
            <person name="Nakamura S."/>
            <person name="Kuroiwa H."/>
            <person name="Tanaka K."/>
            <person name="Sato N."/>
            <person name="Kuroiwa T."/>
        </authorList>
    </citation>
    <scope>NUCLEOTIDE SEQUENCE [LARGE SCALE GENOMIC DNA]</scope>
    <source>
        <strain evidence="1 2">10D</strain>
    </source>
</reference>
<evidence type="ECO:0008006" key="3">
    <source>
        <dbReference type="Google" id="ProtNLM"/>
    </source>
</evidence>
<keyword evidence="2" id="KW-1185">Reference proteome</keyword>
<proteinExistence type="predicted"/>
<dbReference type="HOGENOM" id="CLU_901259_0_0_1"/>
<dbReference type="Proteomes" id="UP000007014">
    <property type="component" value="Chromosome 20"/>
</dbReference>
<dbReference type="RefSeq" id="XP_005539536.1">
    <property type="nucleotide sequence ID" value="XM_005539479.1"/>
</dbReference>
<name>M1V7Y2_CYAM1</name>
<dbReference type="AlphaFoldDB" id="M1V7Y2"/>
<dbReference type="OrthoDB" id="10400944at2759"/>
<sequence length="309" mass="35935">MRGWTQRQRKALLLCLCALGLLLVLVIRSRRSSDDFRVEEIFIGGQTRRPLYFFIAGIEGAGHGTLREVLKPCATTEVLDPNLHLDGGDDPKHRYAKFFSESLELALQDQHLVSASRRTPCILDAVSTFPIGPEREPARRPDLEVLLDLHQRGVLDLRILVLWRDPLRCIQYTSSRSKSLDPLYLARVAEESLLYLSKQLEQMPSDIWDIINYDEFVQNPSRFESTIAALLPRDLYRRTSIMNEDQIKRLHANYERETLSFSEIGDRRCCLPEEICQDLDRLLSEFLEKREFLWAPMVEFLSHESRSFR</sequence>
<organism evidence="1 2">
    <name type="scientific">Cyanidioschyzon merolae (strain NIES-3377 / 10D)</name>
    <name type="common">Unicellular red alga</name>
    <dbReference type="NCBI Taxonomy" id="280699"/>
    <lineage>
        <taxon>Eukaryota</taxon>
        <taxon>Rhodophyta</taxon>
        <taxon>Bangiophyceae</taxon>
        <taxon>Cyanidiales</taxon>
        <taxon>Cyanidiaceae</taxon>
        <taxon>Cyanidioschyzon</taxon>
    </lineage>
</organism>
<protein>
    <recommendedName>
        <fullName evidence="3">Sulfotransferase</fullName>
    </recommendedName>
</protein>
<evidence type="ECO:0000313" key="1">
    <source>
        <dbReference type="EMBL" id="BAM83500.1"/>
    </source>
</evidence>
<reference evidence="1 2" key="1">
    <citation type="journal article" date="2004" name="Nature">
        <title>Genome sequence of the ultrasmall unicellular red alga Cyanidioschyzon merolae 10D.</title>
        <authorList>
            <person name="Matsuzaki M."/>
            <person name="Misumi O."/>
            <person name="Shin-i T."/>
            <person name="Maruyama S."/>
            <person name="Takahara M."/>
            <person name="Miyagishima S."/>
            <person name="Mori T."/>
            <person name="Nishida K."/>
            <person name="Yagisawa F."/>
            <person name="Nishida K."/>
            <person name="Yoshida Y."/>
            <person name="Nishimura Y."/>
            <person name="Nakao S."/>
            <person name="Kobayashi T."/>
            <person name="Momoyama Y."/>
            <person name="Higashiyama T."/>
            <person name="Minoda A."/>
            <person name="Sano M."/>
            <person name="Nomoto H."/>
            <person name="Oishi K."/>
            <person name="Hayashi H."/>
            <person name="Ohta F."/>
            <person name="Nishizaka S."/>
            <person name="Haga S."/>
            <person name="Miura S."/>
            <person name="Morishita T."/>
            <person name="Kabeya Y."/>
            <person name="Terasawa K."/>
            <person name="Suzuki Y."/>
            <person name="Ishii Y."/>
            <person name="Asakawa S."/>
            <person name="Takano H."/>
            <person name="Ohta N."/>
            <person name="Kuroiwa H."/>
            <person name="Tanaka K."/>
            <person name="Shimizu N."/>
            <person name="Sugano S."/>
            <person name="Sato N."/>
            <person name="Nozaki H."/>
            <person name="Ogasawara N."/>
            <person name="Kohara Y."/>
            <person name="Kuroiwa T."/>
        </authorList>
    </citation>
    <scope>NUCLEOTIDE SEQUENCE [LARGE SCALE GENOMIC DNA]</scope>
    <source>
        <strain evidence="1 2">10D</strain>
    </source>
</reference>
<dbReference type="Gramene" id="CMT594CT">
    <property type="protein sequence ID" value="CMT594CT"/>
    <property type="gene ID" value="CMT594C"/>
</dbReference>
<dbReference type="EMBL" id="AP006502">
    <property type="protein sequence ID" value="BAM83500.1"/>
    <property type="molecule type" value="Genomic_DNA"/>
</dbReference>
<gene>
    <name evidence="1" type="ORF">CYME_CMT594C</name>
</gene>